<keyword evidence="2" id="KW-0342">GTP-binding</keyword>
<dbReference type="SMART" id="SM00175">
    <property type="entry name" value="RAB"/>
    <property type="match status" value="2"/>
</dbReference>
<dbReference type="SMART" id="SM00173">
    <property type="entry name" value="RAS"/>
    <property type="match status" value="1"/>
</dbReference>
<evidence type="ECO:0000313" key="3">
    <source>
        <dbReference type="EnsemblMetazoa" id="XP_019856750.1"/>
    </source>
</evidence>
<dbReference type="PROSITE" id="PS51419">
    <property type="entry name" value="RAB"/>
    <property type="match status" value="1"/>
</dbReference>
<dbReference type="Gene3D" id="3.40.50.300">
    <property type="entry name" value="P-loop containing nucleotide triphosphate hydrolases"/>
    <property type="match status" value="2"/>
</dbReference>
<proteinExistence type="predicted"/>
<reference evidence="4" key="1">
    <citation type="journal article" date="2010" name="Nature">
        <title>The Amphimedon queenslandica genome and the evolution of animal complexity.</title>
        <authorList>
            <person name="Srivastava M."/>
            <person name="Simakov O."/>
            <person name="Chapman J."/>
            <person name="Fahey B."/>
            <person name="Gauthier M.E."/>
            <person name="Mitros T."/>
            <person name="Richards G.S."/>
            <person name="Conaco C."/>
            <person name="Dacre M."/>
            <person name="Hellsten U."/>
            <person name="Larroux C."/>
            <person name="Putnam N.H."/>
            <person name="Stanke M."/>
            <person name="Adamska M."/>
            <person name="Darling A."/>
            <person name="Degnan S.M."/>
            <person name="Oakley T.H."/>
            <person name="Plachetzki D.C."/>
            <person name="Zhai Y."/>
            <person name="Adamski M."/>
            <person name="Calcino A."/>
            <person name="Cummins S.F."/>
            <person name="Goodstein D.M."/>
            <person name="Harris C."/>
            <person name="Jackson D.J."/>
            <person name="Leys S.P."/>
            <person name="Shu S."/>
            <person name="Woodcroft B.J."/>
            <person name="Vervoort M."/>
            <person name="Kosik K.S."/>
            <person name="Manning G."/>
            <person name="Degnan B.M."/>
            <person name="Rokhsar D.S."/>
        </authorList>
    </citation>
    <scope>NUCLEOTIDE SEQUENCE [LARGE SCALE GENOMIC DNA]</scope>
</reference>
<evidence type="ECO:0000256" key="1">
    <source>
        <dbReference type="ARBA" id="ARBA00022741"/>
    </source>
</evidence>
<dbReference type="CDD" id="cd00154">
    <property type="entry name" value="Rab"/>
    <property type="match status" value="1"/>
</dbReference>
<dbReference type="InterPro" id="IPR027417">
    <property type="entry name" value="P-loop_NTPase"/>
</dbReference>
<dbReference type="SUPFAM" id="SSF52540">
    <property type="entry name" value="P-loop containing nucleoside triphosphate hydrolases"/>
    <property type="match status" value="2"/>
</dbReference>
<dbReference type="Proteomes" id="UP000007879">
    <property type="component" value="Unassembled WGS sequence"/>
</dbReference>
<dbReference type="InterPro" id="IPR005225">
    <property type="entry name" value="Small_GTP-bd"/>
</dbReference>
<name>A0AAN0JIA0_AMPQE</name>
<accession>A0AAN0JIA0</accession>
<dbReference type="PROSITE" id="PS51420">
    <property type="entry name" value="RHO"/>
    <property type="match status" value="1"/>
</dbReference>
<dbReference type="PROSITE" id="PS51421">
    <property type="entry name" value="RAS"/>
    <property type="match status" value="1"/>
</dbReference>
<dbReference type="Pfam" id="PF00071">
    <property type="entry name" value="Ras"/>
    <property type="match status" value="2"/>
</dbReference>
<dbReference type="GO" id="GO:0003924">
    <property type="term" value="F:GTPase activity"/>
    <property type="evidence" value="ECO:0007669"/>
    <property type="project" value="InterPro"/>
</dbReference>
<dbReference type="KEGG" id="aqu:100638436"/>
<dbReference type="EnsemblMetazoa" id="XM_020001191.1">
    <property type="protein sequence ID" value="XP_019856750.1"/>
    <property type="gene ID" value="LOC100638436"/>
</dbReference>
<organism evidence="3 4">
    <name type="scientific">Amphimedon queenslandica</name>
    <name type="common">Sponge</name>
    <dbReference type="NCBI Taxonomy" id="400682"/>
    <lineage>
        <taxon>Eukaryota</taxon>
        <taxon>Metazoa</taxon>
        <taxon>Porifera</taxon>
        <taxon>Demospongiae</taxon>
        <taxon>Heteroscleromorpha</taxon>
        <taxon>Haplosclerida</taxon>
        <taxon>Niphatidae</taxon>
        <taxon>Amphimedon</taxon>
    </lineage>
</organism>
<dbReference type="SMART" id="SM00174">
    <property type="entry name" value="RHO"/>
    <property type="match status" value="1"/>
</dbReference>
<keyword evidence="4" id="KW-1185">Reference proteome</keyword>
<dbReference type="NCBIfam" id="TIGR00231">
    <property type="entry name" value="small_GTP"/>
    <property type="match status" value="1"/>
</dbReference>
<dbReference type="InterPro" id="IPR050227">
    <property type="entry name" value="Rab"/>
</dbReference>
<protein>
    <submittedName>
        <fullName evidence="3">Uncharacterized protein</fullName>
    </submittedName>
</protein>
<dbReference type="RefSeq" id="XP_019856750.1">
    <property type="nucleotide sequence ID" value="XM_020001191.1"/>
</dbReference>
<reference evidence="3" key="2">
    <citation type="submission" date="2024-06" db="UniProtKB">
        <authorList>
            <consortium name="EnsemblMetazoa"/>
        </authorList>
    </citation>
    <scope>IDENTIFICATION</scope>
</reference>
<keyword evidence="1" id="KW-0547">Nucleotide-binding</keyword>
<dbReference type="FunFam" id="3.40.50.300:FF:001447">
    <property type="entry name" value="Ras-related protein Rab-1B"/>
    <property type="match status" value="1"/>
</dbReference>
<dbReference type="PRINTS" id="PR00449">
    <property type="entry name" value="RASTRNSFRMNG"/>
</dbReference>
<dbReference type="AlphaFoldDB" id="A0AAN0JIA0"/>
<sequence length="363" mass="41629">MSGMNVIGVSDAPLSIFPHMYKIMIIGRCGVGKTSLLWRYLYNEFKEDLRGTIIDKETKKVNVNGKDLELELWDTARLETYCTLSPQYLRDANAVIILYDITDPATYIEVKESWIGMVCAQFGEDADQRIPILLVGSKSDLIDKYDELQIRVRRKDVIEDMKQRHSHILGPIECSSKTGKNVEKLFQVLGEEIVRRDLEPAVRNKHLSKTHVNSTQNYDCKCWQERFRTISPSYYAGAHAIIIVYDMTDRKSFVEIKQYWIKEIAVQFGDDADHHLPIMLIGTKADLAKSIGDDEQKLVKKQDVLDLKKEYDRMLGPYECSAVSGKNVDKAFNRIAEELVSRNTLGISNHYDTYVPSNCKICQ</sequence>
<dbReference type="GeneID" id="100638436"/>
<dbReference type="InterPro" id="IPR001806">
    <property type="entry name" value="Small_GTPase"/>
</dbReference>
<dbReference type="GO" id="GO:0005525">
    <property type="term" value="F:GTP binding"/>
    <property type="evidence" value="ECO:0007669"/>
    <property type="project" value="UniProtKB-KW"/>
</dbReference>
<evidence type="ECO:0000256" key="2">
    <source>
        <dbReference type="ARBA" id="ARBA00023134"/>
    </source>
</evidence>
<dbReference type="PANTHER" id="PTHR47977">
    <property type="entry name" value="RAS-RELATED PROTEIN RAB"/>
    <property type="match status" value="1"/>
</dbReference>
<evidence type="ECO:0000313" key="4">
    <source>
        <dbReference type="Proteomes" id="UP000007879"/>
    </source>
</evidence>